<name>A0A6J4PKT3_9CYAN</name>
<dbReference type="AlphaFoldDB" id="A0A6J4PKT3"/>
<dbReference type="EMBL" id="CADCTZ010001783">
    <property type="protein sequence ID" value="CAA9416870.1"/>
    <property type="molecule type" value="Genomic_DNA"/>
</dbReference>
<protein>
    <submittedName>
        <fullName evidence="1">Uncharacterized protein</fullName>
    </submittedName>
</protein>
<reference evidence="1" key="1">
    <citation type="submission" date="2020-02" db="EMBL/GenBank/DDBJ databases">
        <authorList>
            <person name="Meier V. D."/>
        </authorList>
    </citation>
    <scope>NUCLEOTIDE SEQUENCE</scope>
    <source>
        <strain evidence="1">AVDCRST_MAG84</strain>
    </source>
</reference>
<organism evidence="1">
    <name type="scientific">uncultured Microcoleus sp</name>
    <dbReference type="NCBI Taxonomy" id="259945"/>
    <lineage>
        <taxon>Bacteria</taxon>
        <taxon>Bacillati</taxon>
        <taxon>Cyanobacteriota</taxon>
        <taxon>Cyanophyceae</taxon>
        <taxon>Oscillatoriophycideae</taxon>
        <taxon>Oscillatoriales</taxon>
        <taxon>Microcoleaceae</taxon>
        <taxon>Microcoleus</taxon>
        <taxon>environmental samples</taxon>
    </lineage>
</organism>
<proteinExistence type="predicted"/>
<gene>
    <name evidence="1" type="ORF">AVDCRST_MAG84-6855</name>
</gene>
<accession>A0A6J4PKT3</accession>
<evidence type="ECO:0000313" key="1">
    <source>
        <dbReference type="EMBL" id="CAA9416870.1"/>
    </source>
</evidence>
<sequence>MWGAEMVERELQRADRLAAQLRAAGMEPEA</sequence>